<name>A0A1R3UZP3_9HYPH</name>
<evidence type="ECO:0000313" key="3">
    <source>
        <dbReference type="Proteomes" id="UP000188388"/>
    </source>
</evidence>
<proteinExistence type="predicted"/>
<feature type="transmembrane region" description="Helical" evidence="1">
    <location>
        <begin position="62"/>
        <end position="80"/>
    </location>
</feature>
<sequence>MTMFAAKEKATSLLGQAVDFARWLGLAAAPTFALMAWISAVGPAGMTMCSAASPFMPINDMAVMYLLMSLFHVSPWLKLFSARSQHCNTAIAKTKGD</sequence>
<feature type="transmembrane region" description="Helical" evidence="1">
    <location>
        <begin position="20"/>
        <end position="42"/>
    </location>
</feature>
<dbReference type="EMBL" id="FTPD01000001">
    <property type="protein sequence ID" value="SIT53099.1"/>
    <property type="molecule type" value="Genomic_DNA"/>
</dbReference>
<reference evidence="3" key="1">
    <citation type="submission" date="2017-01" db="EMBL/GenBank/DDBJ databases">
        <authorList>
            <person name="Brunel B."/>
        </authorList>
    </citation>
    <scope>NUCLEOTIDE SEQUENCE [LARGE SCALE GENOMIC DNA]</scope>
</reference>
<dbReference type="Proteomes" id="UP000188388">
    <property type="component" value="Unassembled WGS sequence"/>
</dbReference>
<keyword evidence="1" id="KW-0472">Membrane</keyword>
<dbReference type="RefSeq" id="WP_077372379.1">
    <property type="nucleotide sequence ID" value="NZ_FTPD01000001.1"/>
</dbReference>
<dbReference type="AlphaFoldDB" id="A0A1R3UZP3"/>
<organism evidence="2 3">
    <name type="scientific">Mesorhizobium prunaredense</name>
    <dbReference type="NCBI Taxonomy" id="1631249"/>
    <lineage>
        <taxon>Bacteria</taxon>
        <taxon>Pseudomonadati</taxon>
        <taxon>Pseudomonadota</taxon>
        <taxon>Alphaproteobacteria</taxon>
        <taxon>Hyphomicrobiales</taxon>
        <taxon>Phyllobacteriaceae</taxon>
        <taxon>Mesorhizobium</taxon>
    </lineage>
</organism>
<accession>A0A1R3UZP3</accession>
<keyword evidence="1" id="KW-0812">Transmembrane</keyword>
<keyword evidence="3" id="KW-1185">Reference proteome</keyword>
<protein>
    <submittedName>
        <fullName evidence="2">Uncharacterized protein</fullName>
    </submittedName>
</protein>
<evidence type="ECO:0000256" key="1">
    <source>
        <dbReference type="SAM" id="Phobius"/>
    </source>
</evidence>
<dbReference type="STRING" id="1631249.BQ8794_10469"/>
<gene>
    <name evidence="2" type="ORF">BQ8794_10469</name>
</gene>
<evidence type="ECO:0000313" key="2">
    <source>
        <dbReference type="EMBL" id="SIT53099.1"/>
    </source>
</evidence>
<keyword evidence="1" id="KW-1133">Transmembrane helix</keyword>